<dbReference type="Proteomes" id="UP001500353">
    <property type="component" value="Unassembled WGS sequence"/>
</dbReference>
<name>A0ABP9LVE7_9FLAO</name>
<proteinExistence type="predicted"/>
<evidence type="ECO:0008006" key="3">
    <source>
        <dbReference type="Google" id="ProtNLM"/>
    </source>
</evidence>
<keyword evidence="2" id="KW-1185">Reference proteome</keyword>
<dbReference type="EMBL" id="BAABHX010000001">
    <property type="protein sequence ID" value="GAA5084229.1"/>
    <property type="molecule type" value="Genomic_DNA"/>
</dbReference>
<accession>A0ABP9LVE7</accession>
<reference evidence="2" key="1">
    <citation type="journal article" date="2019" name="Int. J. Syst. Evol. Microbiol.">
        <title>The Global Catalogue of Microorganisms (GCM) 10K type strain sequencing project: providing services to taxonomists for standard genome sequencing and annotation.</title>
        <authorList>
            <consortium name="The Broad Institute Genomics Platform"/>
            <consortium name="The Broad Institute Genome Sequencing Center for Infectious Disease"/>
            <person name="Wu L."/>
            <person name="Ma J."/>
        </authorList>
    </citation>
    <scope>NUCLEOTIDE SEQUENCE [LARGE SCALE GENOMIC DNA]</scope>
    <source>
        <strain evidence="2">JCM 18019</strain>
    </source>
</reference>
<evidence type="ECO:0000313" key="2">
    <source>
        <dbReference type="Proteomes" id="UP001500353"/>
    </source>
</evidence>
<evidence type="ECO:0000313" key="1">
    <source>
        <dbReference type="EMBL" id="GAA5084229.1"/>
    </source>
</evidence>
<sequence>MKKIILSAFLLASFLGSITISGQMELSKYDYITNGETNMYQGIPNISFPLLSLGVPTAGIDIGVSLSYTTESASAYNLISDVGKGWNLSPIGSVVRSKTREFDDFAIPTGTSNHEASSDTYYYNYPGGSGRFYIGMDTVSLELLCVHTSPSNDKIIITKDPVTPNRVKSFTIIDTKGNRYLFDKINVSKLHKWGPFDASRIETIHNTKFINSGFFLSKIYNVKNEEVANVEYLTTTQVIPDYGNNVPGTLQNQKIKRITVSGMGSIEYQYTDDYPSDPLSYQTNKDRYMMNKLVLKNTQNQIINQYAFDREQTSYLKKLINLDKDNAFVQKFAFEYKNEDYLGGYNTYIDNYGYPIYYEFCNIDTGELITPYHTNRNTVNYGTLQRIILPTGGITEYEFESHSIPFDPNTTCMEPKCYYDNYDFDKIYTVNFDTNVTNQYTVNLPAGYQNHLYVKYNYTLHPNQPGHPGIPYTIDYTINDDSGSPFSHSYEEIECPDIKTFTVNPGSLNVKFSGVKKGYGTVEIYAPKQQRRDSNEYGYGLRLKSMKNFNPGSTSPVSYTDYEYSTFTDPLLSSGNDVGVGDYIDFVDERKDTPPIGYNNIKVKNMIDGSYSKYYYTHSIPLDNNPMLGGSDRDMSGYLRSMGILQKKEDYSSSNQLLQKTEINSEFKTVPLSNITTSGTPVKKINISKQSSTTETYINGTAKKLVTTSESNFDDTYNNMTSSKETLADGTVVEKTLLYPSDKGIQKLITANMIDIPLETSTKRNGKLVGKAETKFDDASHLYPTSVLTYNMQTQTPVSATTLDIYDSKGNLVQATGKNGIPTTTVWGYYQTQPIAVISGASYAQISSLATVTAAITASNADRDDPSQEPQLLTALENLRKDPALQNYTVTATTYDPMIGVTNSISANGIRTVNVYDSANRLIKTTDAAGKTLQEYQYNYKH</sequence>
<protein>
    <recommendedName>
        <fullName evidence="3">Sugar-binding protein</fullName>
    </recommendedName>
</protein>
<organism evidence="1 2">
    <name type="scientific">Chryseobacterium ginsengisoli</name>
    <dbReference type="NCBI Taxonomy" id="363853"/>
    <lineage>
        <taxon>Bacteria</taxon>
        <taxon>Pseudomonadati</taxon>
        <taxon>Bacteroidota</taxon>
        <taxon>Flavobacteriia</taxon>
        <taxon>Flavobacteriales</taxon>
        <taxon>Weeksellaceae</taxon>
        <taxon>Chryseobacterium group</taxon>
        <taxon>Chryseobacterium</taxon>
    </lineage>
</organism>
<comment type="caution">
    <text evidence="1">The sequence shown here is derived from an EMBL/GenBank/DDBJ whole genome shotgun (WGS) entry which is preliminary data.</text>
</comment>
<gene>
    <name evidence="1" type="ORF">GCM10023210_03850</name>
</gene>
<dbReference type="RefSeq" id="WP_345199954.1">
    <property type="nucleotide sequence ID" value="NZ_BAABHX010000001.1"/>
</dbReference>